<dbReference type="PANTHER" id="PTHR44757:SF2">
    <property type="entry name" value="BIOFILM ARCHITECTURE MAINTENANCE PROTEIN MBAA"/>
    <property type="match status" value="1"/>
</dbReference>
<comment type="caution">
    <text evidence="2">The sequence shown here is derived from an EMBL/GenBank/DDBJ whole genome shotgun (WGS) entry which is preliminary data.</text>
</comment>
<dbReference type="InterPro" id="IPR035965">
    <property type="entry name" value="PAS-like_dom_sf"/>
</dbReference>
<evidence type="ECO:0000259" key="1">
    <source>
        <dbReference type="SMART" id="SM00091"/>
    </source>
</evidence>
<dbReference type="PANTHER" id="PTHR44757">
    <property type="entry name" value="DIGUANYLATE CYCLASE DGCP"/>
    <property type="match status" value="1"/>
</dbReference>
<evidence type="ECO:0000313" key="3">
    <source>
        <dbReference type="Proteomes" id="UP001165367"/>
    </source>
</evidence>
<dbReference type="CDD" id="cd00130">
    <property type="entry name" value="PAS"/>
    <property type="match status" value="1"/>
</dbReference>
<dbReference type="InterPro" id="IPR013656">
    <property type="entry name" value="PAS_4"/>
</dbReference>
<gene>
    <name evidence="2" type="ORF">LZZ85_03145</name>
</gene>
<keyword evidence="3" id="KW-1185">Reference proteome</keyword>
<reference evidence="2" key="1">
    <citation type="submission" date="2022-01" db="EMBL/GenBank/DDBJ databases">
        <authorList>
            <person name="Jo J.-H."/>
            <person name="Im W.-T."/>
        </authorList>
    </citation>
    <scope>NUCLEOTIDE SEQUENCE</scope>
    <source>
        <strain evidence="2">NA20</strain>
    </source>
</reference>
<name>A0ABS9KLQ8_9BACT</name>
<feature type="domain" description="PAS" evidence="1">
    <location>
        <begin position="183"/>
        <end position="250"/>
    </location>
</feature>
<dbReference type="EMBL" id="JAKLTR010000002">
    <property type="protein sequence ID" value="MCG2613254.1"/>
    <property type="molecule type" value="Genomic_DNA"/>
</dbReference>
<protein>
    <submittedName>
        <fullName evidence="2">PAS domain-containing protein</fullName>
    </submittedName>
</protein>
<dbReference type="SMART" id="SM00091">
    <property type="entry name" value="PAS"/>
    <property type="match status" value="3"/>
</dbReference>
<dbReference type="Gene3D" id="3.30.450.20">
    <property type="entry name" value="PAS domain"/>
    <property type="match status" value="3"/>
</dbReference>
<dbReference type="InterPro" id="IPR000014">
    <property type="entry name" value="PAS"/>
</dbReference>
<dbReference type="Proteomes" id="UP001165367">
    <property type="component" value="Unassembled WGS sequence"/>
</dbReference>
<feature type="domain" description="PAS" evidence="1">
    <location>
        <begin position="314"/>
        <end position="381"/>
    </location>
</feature>
<organism evidence="2 3">
    <name type="scientific">Terrimonas ginsenosidimutans</name>
    <dbReference type="NCBI Taxonomy" id="2908004"/>
    <lineage>
        <taxon>Bacteria</taxon>
        <taxon>Pseudomonadati</taxon>
        <taxon>Bacteroidota</taxon>
        <taxon>Chitinophagia</taxon>
        <taxon>Chitinophagales</taxon>
        <taxon>Chitinophagaceae</taxon>
        <taxon>Terrimonas</taxon>
    </lineage>
</organism>
<proteinExistence type="predicted"/>
<feature type="domain" description="PAS" evidence="1">
    <location>
        <begin position="11"/>
        <end position="77"/>
    </location>
</feature>
<dbReference type="NCBIfam" id="TIGR00229">
    <property type="entry name" value="sensory_box"/>
    <property type="match status" value="1"/>
</dbReference>
<dbReference type="Pfam" id="PF08448">
    <property type="entry name" value="PAS_4"/>
    <property type="match status" value="2"/>
</dbReference>
<accession>A0ABS9KLQ8</accession>
<dbReference type="InterPro" id="IPR052155">
    <property type="entry name" value="Biofilm_reg_signaling"/>
</dbReference>
<dbReference type="RefSeq" id="WP_237868483.1">
    <property type="nucleotide sequence ID" value="NZ_JAKLTR010000002.1"/>
</dbReference>
<sequence length="413" mass="46169">MQNLNESFNDHQLLQILALSKDAVAVYTTPDLHIRFASNAMLAIWGKDRSVIGKTLETAVPELQGQPFVGLMKNVWHTGKTHSGTGRPADLAVDGKLQTFYFDYEYRAIADDNGNTLCILHTATDVTDRLRSQRLIAEKATSETRLRLELAASNQEMLLVNRELKTANETLFDSTNKLAESQSHLSSIMDKAPIGICILKGREHVIEVANETILKAWGRTAEEVLGKPHHKARPELAGQEVYNWLDEVFETGITKINNEISVMLKDGDGLRQAYVNSVYQATRGNSGEITGVVVILEEITEKVIQRREADRIQDMFNLAVKAGEMGTFYYDPRTDLFSANETLKSWFGLPGDSQMKLSLAVDAIQVEDRQKVVDSITRALQFGSGGQFETEYSIIHPEMPEPRMVKAKGTCFF</sequence>
<evidence type="ECO:0000313" key="2">
    <source>
        <dbReference type="EMBL" id="MCG2613254.1"/>
    </source>
</evidence>
<dbReference type="SUPFAM" id="SSF55785">
    <property type="entry name" value="PYP-like sensor domain (PAS domain)"/>
    <property type="match status" value="2"/>
</dbReference>